<protein>
    <submittedName>
        <fullName evidence="2">Uncharacterized protein</fullName>
    </submittedName>
</protein>
<dbReference type="Proteomes" id="UP000769528">
    <property type="component" value="Unassembled WGS sequence"/>
</dbReference>
<keyword evidence="1" id="KW-1133">Transmembrane helix</keyword>
<dbReference type="AlphaFoldDB" id="A0A9P8PKQ8"/>
<keyword evidence="1" id="KW-0472">Membrane</keyword>
<organism evidence="2 3">
    <name type="scientific">Wickerhamomyces mucosus</name>
    <dbReference type="NCBI Taxonomy" id="1378264"/>
    <lineage>
        <taxon>Eukaryota</taxon>
        <taxon>Fungi</taxon>
        <taxon>Dikarya</taxon>
        <taxon>Ascomycota</taxon>
        <taxon>Saccharomycotina</taxon>
        <taxon>Saccharomycetes</taxon>
        <taxon>Phaffomycetales</taxon>
        <taxon>Wickerhamomycetaceae</taxon>
        <taxon>Wickerhamomyces</taxon>
    </lineage>
</organism>
<feature type="transmembrane region" description="Helical" evidence="1">
    <location>
        <begin position="101"/>
        <end position="121"/>
    </location>
</feature>
<reference evidence="2" key="1">
    <citation type="journal article" date="2021" name="Open Biol.">
        <title>Shared evolutionary footprints suggest mitochondrial oxidative damage underlies multiple complex I losses in fungi.</title>
        <authorList>
            <person name="Schikora-Tamarit M.A."/>
            <person name="Marcet-Houben M."/>
            <person name="Nosek J."/>
            <person name="Gabaldon T."/>
        </authorList>
    </citation>
    <scope>NUCLEOTIDE SEQUENCE</scope>
    <source>
        <strain evidence="2">CBS6341</strain>
    </source>
</reference>
<sequence length="164" mass="18958">MFTSRYEEAAIESYELRDSPTRHYSEVDIEENRIGQPSIGAQRISTESTTSQILDGINRYADFTEETEFFPSFKGQLLNSERFIKIRKRLHPIGNFIHKNWVILFAVLALWLFLQLLVYGITGKSKINSYDHSMISYVTIVQTETNVVTVTQWGSIIQTIETEV</sequence>
<reference evidence="2" key="2">
    <citation type="submission" date="2021-01" db="EMBL/GenBank/DDBJ databases">
        <authorList>
            <person name="Schikora-Tamarit M.A."/>
        </authorList>
    </citation>
    <scope>NUCLEOTIDE SEQUENCE</scope>
    <source>
        <strain evidence="2">CBS6341</strain>
    </source>
</reference>
<name>A0A9P8PKQ8_9ASCO</name>
<comment type="caution">
    <text evidence="2">The sequence shown here is derived from an EMBL/GenBank/DDBJ whole genome shotgun (WGS) entry which is preliminary data.</text>
</comment>
<keyword evidence="1" id="KW-0812">Transmembrane</keyword>
<proteinExistence type="predicted"/>
<evidence type="ECO:0000313" key="2">
    <source>
        <dbReference type="EMBL" id="KAH3673642.1"/>
    </source>
</evidence>
<accession>A0A9P8PKQ8</accession>
<evidence type="ECO:0000256" key="1">
    <source>
        <dbReference type="SAM" id="Phobius"/>
    </source>
</evidence>
<gene>
    <name evidence="2" type="ORF">WICMUC_003545</name>
</gene>
<keyword evidence="3" id="KW-1185">Reference proteome</keyword>
<dbReference type="EMBL" id="JAEUBF010000949">
    <property type="protein sequence ID" value="KAH3673642.1"/>
    <property type="molecule type" value="Genomic_DNA"/>
</dbReference>
<evidence type="ECO:0000313" key="3">
    <source>
        <dbReference type="Proteomes" id="UP000769528"/>
    </source>
</evidence>